<gene>
    <name evidence="1" type="ORF">J7I42_34770</name>
</gene>
<keyword evidence="2" id="KW-1185">Reference proteome</keyword>
<dbReference type="Proteomes" id="UP000677244">
    <property type="component" value="Unassembled WGS sequence"/>
</dbReference>
<comment type="caution">
    <text evidence="1">The sequence shown here is derived from an EMBL/GenBank/DDBJ whole genome shotgun (WGS) entry which is preliminary data.</text>
</comment>
<dbReference type="SUPFAM" id="SSF51126">
    <property type="entry name" value="Pectin lyase-like"/>
    <property type="match status" value="1"/>
</dbReference>
<protein>
    <recommendedName>
        <fullName evidence="3">Baseplate protein J-like domain-containing protein</fullName>
    </recommendedName>
</protein>
<accession>A0ABS3Z5Q9</accession>
<evidence type="ECO:0000313" key="2">
    <source>
        <dbReference type="Proteomes" id="UP000677244"/>
    </source>
</evidence>
<evidence type="ECO:0000313" key="1">
    <source>
        <dbReference type="EMBL" id="MBO9205506.1"/>
    </source>
</evidence>
<dbReference type="InterPro" id="IPR011050">
    <property type="entry name" value="Pectin_lyase_fold/virulence"/>
</dbReference>
<evidence type="ECO:0008006" key="3">
    <source>
        <dbReference type="Google" id="ProtNLM"/>
    </source>
</evidence>
<reference evidence="1 2" key="1">
    <citation type="submission" date="2021-03" db="EMBL/GenBank/DDBJ databases">
        <title>Assistant Professor.</title>
        <authorList>
            <person name="Huq M.A."/>
        </authorList>
    </citation>
    <scope>NUCLEOTIDE SEQUENCE [LARGE SCALE GENOMIC DNA]</scope>
    <source>
        <strain evidence="1 2">MAH-29</strain>
    </source>
</reference>
<proteinExistence type="predicted"/>
<organism evidence="1 2">
    <name type="scientific">Niastella soli</name>
    <dbReference type="NCBI Taxonomy" id="2821487"/>
    <lineage>
        <taxon>Bacteria</taxon>
        <taxon>Pseudomonadati</taxon>
        <taxon>Bacteroidota</taxon>
        <taxon>Chitinophagia</taxon>
        <taxon>Chitinophagales</taxon>
        <taxon>Chitinophagaceae</taxon>
        <taxon>Niastella</taxon>
    </lineage>
</organism>
<dbReference type="EMBL" id="JAGHKO010000024">
    <property type="protein sequence ID" value="MBO9205506.1"/>
    <property type="molecule type" value="Genomic_DNA"/>
</dbReference>
<name>A0ABS3Z5Q9_9BACT</name>
<dbReference type="RefSeq" id="WP_209145133.1">
    <property type="nucleotide sequence ID" value="NZ_JAGHKO010000024.1"/>
</dbReference>
<sequence length="722" mass="80403">MSFDKKKLYELLPALYRLRDNEIGKRMLSPEEIRSIEELAADPDELIQGPLKSLLTIIAGQIADLEENLEQLYDDQFIETCAEWAVSYIGQLVGTRPLISIPDSSFSQRAEVANTIGYRRRKGTASVIEQLARDVTNWDANVVEYFQVLATTQYMNHIRPENLSVASLRNGEMLEYSNTPFDKIAHTADVRSIEKKRGKYNIQNIGIFLWRLKSFSLTHSPACKIDDYRYCFNPIGIDQQLYNLPETENTITHLAAPVNVPMPISRRTLANHLETYYGKDKDGKVKSMLIYQDGHEVLPDETTSTKLQDLITVGNLSDVLDEYGVITGWAHTPENTICIDPVLGRIAFPTSKPPPGDVHTTFYYGFSADMGGGEYGRANSFTKDEPQKRVIKVTAGDQTIQGALDQLVQTGGVVEVHDNEYYFENLLIRVAEGKTIEIRAADKNRPVLVLDGEILIEAEENATVILNGLLISGGRIRMPLQTQHGKPNKPELLRVLHCTLLPGPLRSIRTVAAQPSMPRIIVECAGTVVELDKTISGALRIAEDAKVSVTNSIIQANDEFSVAYSGFTDKEPGGVLRVENSTIIGKVYTRIMEMASNSIFIASLKQSESWPSPVRAQRLQQGCIRFSYLPPGSKLPRPFHCQPSSPAMAGRVHPVFTSLQYGDAGYCQLSRHCAMEITTGADDEAEMGTFHDLHQPQRIANLTTRLDEYLRFGLAAGIFYAS</sequence>